<dbReference type="PANTHER" id="PTHR15929">
    <property type="entry name" value="STORE-OPERATED CALCIUM ENTRY-ASSOCIATED REGULATORY FACTOR"/>
    <property type="match status" value="1"/>
</dbReference>
<feature type="compositionally biased region" description="Low complexity" evidence="14">
    <location>
        <begin position="379"/>
        <end position="389"/>
    </location>
</feature>
<comment type="caution">
    <text evidence="18">The sequence shown here is derived from an EMBL/GenBank/DDBJ whole genome shotgun (WGS) entry which is preliminary data.</text>
</comment>
<feature type="region of interest" description="Disordered" evidence="14">
    <location>
        <begin position="729"/>
        <end position="768"/>
    </location>
</feature>
<keyword evidence="6 13" id="KW-0256">Endoplasmic reticulum</keyword>
<evidence type="ECO:0000256" key="12">
    <source>
        <dbReference type="ARBA" id="ARBA00023136"/>
    </source>
</evidence>
<dbReference type="GO" id="GO:0045040">
    <property type="term" value="P:protein insertion into mitochondrial outer membrane"/>
    <property type="evidence" value="ECO:0007669"/>
    <property type="project" value="UniProtKB-UniRule"/>
</dbReference>
<dbReference type="STRING" id="2060905.A0A2B7XDA4"/>
<evidence type="ECO:0000256" key="2">
    <source>
        <dbReference type="ARBA" id="ARBA00022448"/>
    </source>
</evidence>
<comment type="subcellular location">
    <subcellularLocation>
        <location evidence="13">Endoplasmic reticulum membrane</location>
        <topology evidence="13">Single-pass type I membrane protein</topology>
    </subcellularLocation>
    <text evidence="13">The ERMES/MDM complex localizes to a few discrete foci (around 10 per single cell), that represent mitochondria-endoplasmic reticulum junctions. These foci are often found next to mtDNA nucleoids.</text>
</comment>
<evidence type="ECO:0000256" key="16">
    <source>
        <dbReference type="SAM" id="SignalP"/>
    </source>
</evidence>
<keyword evidence="3" id="KW-0109">Calcium transport</keyword>
<evidence type="ECO:0000256" key="14">
    <source>
        <dbReference type="SAM" id="MobiDB-lite"/>
    </source>
</evidence>
<dbReference type="GO" id="GO:0005789">
    <property type="term" value="C:endoplasmic reticulum membrane"/>
    <property type="evidence" value="ECO:0007669"/>
    <property type="project" value="UniProtKB-SubCell"/>
</dbReference>
<feature type="topological domain" description="Lumenal" evidence="13">
    <location>
        <begin position="1"/>
        <end position="335"/>
    </location>
</feature>
<evidence type="ECO:0000256" key="13">
    <source>
        <dbReference type="HAMAP-Rule" id="MF_03103"/>
    </source>
</evidence>
<feature type="signal peptide" evidence="16">
    <location>
        <begin position="1"/>
        <end position="26"/>
    </location>
</feature>
<feature type="domain" description="SMP-LTD" evidence="17">
    <location>
        <begin position="444"/>
        <end position="718"/>
    </location>
</feature>
<keyword evidence="12 13" id="KW-0472">Membrane</keyword>
<dbReference type="Pfam" id="PF10296">
    <property type="entry name" value="MMM1"/>
    <property type="match status" value="1"/>
</dbReference>
<feature type="region of interest" description="Disordered" evidence="14">
    <location>
        <begin position="423"/>
        <end position="444"/>
    </location>
</feature>
<dbReference type="EMBL" id="PDNC01000020">
    <property type="protein sequence ID" value="PGH06638.1"/>
    <property type="molecule type" value="Genomic_DNA"/>
</dbReference>
<dbReference type="InterPro" id="IPR009567">
    <property type="entry name" value="SARAF"/>
</dbReference>
<comment type="function">
    <text evidence="13">Component of the ERMES/MDM complex, which serves as a molecular tether to connect the endoplasmic reticulum (ER) and mitochondria. Components of this complex are involved in the control of mitochondrial shape and protein biogenesis, and function in nonvesicular lipid trafficking between the ER and mitochondria. The MDM12-MMM1 subcomplex functions in the major beta-barrel assembly pathway that is responsible for biogenesis of all outer membrane beta-barrel proteins, and acts in a late step after the SAM complex. The MDM10-MDM12-MMM1 subcomplex further acts in the TOM40-specific pathway after the action of the MDM12-MMM1 complex. Essential for establishing and maintaining the structure of mitochondria and maintenance of mtDNA nucleoids.</text>
</comment>
<evidence type="ECO:0000313" key="18">
    <source>
        <dbReference type="EMBL" id="PGH06638.1"/>
    </source>
</evidence>
<accession>A0A2B7XDA4</accession>
<dbReference type="GO" id="GO:0008289">
    <property type="term" value="F:lipid binding"/>
    <property type="evidence" value="ECO:0007669"/>
    <property type="project" value="UniProtKB-KW"/>
</dbReference>
<comment type="subunit">
    <text evidence="13">Homodimer. Component of the ER-mitochondria encounter structure (ERMES) or MDM complex, composed of MMM1, MDM10, MDM12 and MDM34. A MMM1 homodimer associates with one molecule of MDM12 on each side in a pairwise head-to-tail manner, and the SMP-LTD domains of MMM1 and MDM12 generate a continuous hydrophobic tunnel for phospholipid trafficking.</text>
</comment>
<evidence type="ECO:0000313" key="19">
    <source>
        <dbReference type="Proteomes" id="UP000224080"/>
    </source>
</evidence>
<protein>
    <recommendedName>
        <fullName evidence="13">Maintenance of mitochondrial morphology protein 1</fullName>
    </recommendedName>
</protein>
<feature type="compositionally biased region" description="Low complexity" evidence="14">
    <location>
        <begin position="298"/>
        <end position="314"/>
    </location>
</feature>
<keyword evidence="4 13" id="KW-0812">Transmembrane</keyword>
<evidence type="ECO:0000256" key="4">
    <source>
        <dbReference type="ARBA" id="ARBA00022692"/>
    </source>
</evidence>
<feature type="topological domain" description="Cytoplasmic" evidence="13">
    <location>
        <begin position="357"/>
        <end position="832"/>
    </location>
</feature>
<keyword evidence="10" id="KW-0406">Ion transport</keyword>
<evidence type="ECO:0000256" key="3">
    <source>
        <dbReference type="ARBA" id="ARBA00022568"/>
    </source>
</evidence>
<feature type="region of interest" description="Disordered" evidence="14">
    <location>
        <begin position="585"/>
        <end position="655"/>
    </location>
</feature>
<feature type="region of interest" description="Disordered" evidence="14">
    <location>
        <begin position="227"/>
        <end position="248"/>
    </location>
</feature>
<name>A0A2B7XDA4_9EURO</name>
<gene>
    <name evidence="13" type="primary">MMM1</name>
    <name evidence="18" type="ORF">GX51_02266</name>
</gene>
<evidence type="ECO:0000256" key="8">
    <source>
        <dbReference type="ARBA" id="ARBA00022989"/>
    </source>
</evidence>
<evidence type="ECO:0000256" key="9">
    <source>
        <dbReference type="ARBA" id="ARBA00023055"/>
    </source>
</evidence>
<feature type="chain" id="PRO_5012405878" description="Maintenance of mitochondrial morphology protein 1" evidence="16">
    <location>
        <begin position="27"/>
        <end position="832"/>
    </location>
</feature>
<dbReference type="OrthoDB" id="5376138at2759"/>
<feature type="region of interest" description="Disordered" evidence="14">
    <location>
        <begin position="362"/>
        <end position="411"/>
    </location>
</feature>
<proteinExistence type="inferred from homology"/>
<dbReference type="InterPro" id="IPR019411">
    <property type="entry name" value="MMM1_dom"/>
</dbReference>
<dbReference type="PROSITE" id="PS51847">
    <property type="entry name" value="SMP"/>
    <property type="match status" value="1"/>
</dbReference>
<keyword evidence="19" id="KW-1185">Reference proteome</keyword>
<feature type="compositionally biased region" description="Basic residues" evidence="14">
    <location>
        <begin position="430"/>
        <end position="442"/>
    </location>
</feature>
<comment type="similarity">
    <text evidence="1">Belongs to the SARAF family.</text>
</comment>
<keyword evidence="11" id="KW-0446">Lipid-binding</keyword>
<evidence type="ECO:0000259" key="17">
    <source>
        <dbReference type="PROSITE" id="PS51847"/>
    </source>
</evidence>
<dbReference type="GO" id="GO:0006816">
    <property type="term" value="P:calcium ion transport"/>
    <property type="evidence" value="ECO:0007669"/>
    <property type="project" value="UniProtKB-KW"/>
</dbReference>
<feature type="transmembrane region" description="Helical" evidence="15">
    <location>
        <begin position="336"/>
        <end position="356"/>
    </location>
</feature>
<keyword evidence="7" id="KW-0106">Calcium</keyword>
<keyword evidence="8 13" id="KW-1133">Transmembrane helix</keyword>
<evidence type="ECO:0000256" key="5">
    <source>
        <dbReference type="ARBA" id="ARBA00022729"/>
    </source>
</evidence>
<feature type="compositionally biased region" description="Gly residues" evidence="14">
    <location>
        <begin position="753"/>
        <end position="768"/>
    </location>
</feature>
<keyword evidence="2" id="KW-0813">Transport</keyword>
<dbReference type="AlphaFoldDB" id="A0A2B7XDA4"/>
<dbReference type="CDD" id="cd21671">
    <property type="entry name" value="SMP_Mmm1"/>
    <property type="match status" value="1"/>
</dbReference>
<evidence type="ECO:0000256" key="11">
    <source>
        <dbReference type="ARBA" id="ARBA00023121"/>
    </source>
</evidence>
<dbReference type="GO" id="GO:0032865">
    <property type="term" value="C:ERMES complex"/>
    <property type="evidence" value="ECO:0007669"/>
    <property type="project" value="UniProtKB-UniRule"/>
</dbReference>
<feature type="region of interest" description="Disordered" evidence="14">
    <location>
        <begin position="802"/>
        <end position="832"/>
    </location>
</feature>
<dbReference type="GO" id="GO:0006869">
    <property type="term" value="P:lipid transport"/>
    <property type="evidence" value="ECO:0007669"/>
    <property type="project" value="UniProtKB-KW"/>
</dbReference>
<feature type="transmembrane region" description="Helical" evidence="15">
    <location>
        <begin position="179"/>
        <end position="200"/>
    </location>
</feature>
<reference evidence="18 19" key="1">
    <citation type="submission" date="2017-10" db="EMBL/GenBank/DDBJ databases">
        <title>Comparative genomics in systemic dimorphic fungi from Ajellomycetaceae.</title>
        <authorList>
            <person name="Munoz J.F."/>
            <person name="Mcewen J.G."/>
            <person name="Clay O.K."/>
            <person name="Cuomo C.A."/>
        </authorList>
    </citation>
    <scope>NUCLEOTIDE SEQUENCE [LARGE SCALE GENOMIC DNA]</scope>
    <source>
        <strain evidence="18 19">UAMH130</strain>
    </source>
</reference>
<evidence type="ECO:0000256" key="15">
    <source>
        <dbReference type="SAM" id="Phobius"/>
    </source>
</evidence>
<dbReference type="GO" id="GO:2001256">
    <property type="term" value="P:regulation of store-operated calcium entry"/>
    <property type="evidence" value="ECO:0007669"/>
    <property type="project" value="InterPro"/>
</dbReference>
<dbReference type="Pfam" id="PF06682">
    <property type="entry name" value="SARAF"/>
    <property type="match status" value="1"/>
</dbReference>
<evidence type="ECO:0000256" key="7">
    <source>
        <dbReference type="ARBA" id="ARBA00022837"/>
    </source>
</evidence>
<feature type="compositionally biased region" description="Low complexity" evidence="14">
    <location>
        <begin position="632"/>
        <end position="643"/>
    </location>
</feature>
<evidence type="ECO:0000256" key="1">
    <source>
        <dbReference type="ARBA" id="ARBA00006833"/>
    </source>
</evidence>
<keyword evidence="5 16" id="KW-0732">Signal</keyword>
<dbReference type="Proteomes" id="UP000224080">
    <property type="component" value="Unassembled WGS sequence"/>
</dbReference>
<dbReference type="PANTHER" id="PTHR15929:SF0">
    <property type="entry name" value="STORE-OPERATED CALCIUM ENTRY-ASSOCIATED REGULATORY FACTOR"/>
    <property type="match status" value="1"/>
</dbReference>
<keyword evidence="9" id="KW-0445">Lipid transport</keyword>
<dbReference type="HAMAP" id="MF_03103">
    <property type="entry name" value="Mmm1"/>
    <property type="match status" value="1"/>
</dbReference>
<evidence type="ECO:0000256" key="6">
    <source>
        <dbReference type="ARBA" id="ARBA00022824"/>
    </source>
</evidence>
<organism evidence="18 19">
    <name type="scientific">Blastomyces parvus</name>
    <dbReference type="NCBI Taxonomy" id="2060905"/>
    <lineage>
        <taxon>Eukaryota</taxon>
        <taxon>Fungi</taxon>
        <taxon>Dikarya</taxon>
        <taxon>Ascomycota</taxon>
        <taxon>Pezizomycotina</taxon>
        <taxon>Eurotiomycetes</taxon>
        <taxon>Eurotiomycetidae</taxon>
        <taxon>Onygenales</taxon>
        <taxon>Ajellomycetaceae</taxon>
        <taxon>Blastomyces</taxon>
    </lineage>
</organism>
<feature type="region of interest" description="Disordered" evidence="14">
    <location>
        <begin position="273"/>
        <end position="326"/>
    </location>
</feature>
<evidence type="ECO:0000256" key="10">
    <source>
        <dbReference type="ARBA" id="ARBA00023065"/>
    </source>
</evidence>
<dbReference type="InterPro" id="IPR027537">
    <property type="entry name" value="Mmm1"/>
</dbReference>
<comment type="similarity">
    <text evidence="13">Belongs to the MMM1 family.</text>
</comment>
<feature type="compositionally biased region" description="Polar residues" evidence="14">
    <location>
        <begin position="398"/>
        <end position="411"/>
    </location>
</feature>
<dbReference type="InterPro" id="IPR031468">
    <property type="entry name" value="SMP_LBD"/>
</dbReference>
<sequence>MTPIFTTLLPLLLSLLLSLLPTQSNAYNPSKFPGSKNAVLLSSIQSLTLHANRKTTHRRVPAAQQLTCIGPSKKICALYTPDVMRCINQGHDYDENDVQWTCTAQLPPEFKLGSTDVICEGYRDREDPWVLKGSCGVEYRLLLTERGEEKYGKLVGNGWSSFDGGYRSALGWLESLGEIIFFLFFFGVLVLIILAALGCLDGGAARRRPWRPWGEGWGWGGWGPGGGGGGGWGGWNDPPPPYDSSGFRKTPSLEPGFWTGAAAGSAAGYALGRGGRSDSRSGSSRSGWGWGSDRAESSRSSSSRPSFSPSTSTSENQTQPPPPVLAQPGLSFTQGLLVGQLSVVLLIGAFIKFFIFGEAAPPPSRSGLSNRTSTHRRSYSINSITSDSSPRTLREKPSTSNILRPVPSSSTNTRSILRKTYYSATPTHPTSKHGRSRPHHSSHQPESLDWFNVLIAQTIAQYRQTAYILKDSPTSSILASLSETLNNPEKKPSFIDSIKVTDISLGEEFPIFSNCRVIAVEDPNSDGGRLQALMDVDLSDDNLSLAIETSLLLNYPKPFSAVLPVALAVSVVRFSGTLCISFVPGPGTSDQTMSPSPSPSKEAASAEDIAVDDQSPERQSTRQRNNPHQPKHTNTNTAGPTATADDDAHAKHSHGIPKTSLAFSFLPDYRLDLSVRSLIGSRSRLQDVPKVAQLVEARVQAWFEERVVEPRVQVVGLPNIWPRMGRTGVRGSQEDTEAGAGGSAAVDVPGTASGDGGSGGGSMRGASGRGMGYDGLRYRHNAHGDGGVGVGPGQSAGAAFYGAAQGSGGGGGRDSDEQFAMPGSMPDPVVVT</sequence>